<protein>
    <submittedName>
        <fullName evidence="4">Ribosomal protein S18 acetylase RimI-like enzyme</fullName>
    </submittedName>
</protein>
<keyword evidence="4" id="KW-0687">Ribonucleoprotein</keyword>
<comment type="caution">
    <text evidence="4">The sequence shown here is derived from an EMBL/GenBank/DDBJ whole genome shotgun (WGS) entry which is preliminary data.</text>
</comment>
<sequence>MSAVLRPLQADDRPQWQGLAEAYKAFYKTETTAAEYDAAWQRLQTQQVQGLVLAQGQQLVGLAHYLLHGSTWGERVCYLQDLFVPPVARGQGLGRCLIDAVAAAARQQGAQRYYWLTQADNATARALYDRVAEHRGFIRYDYPL</sequence>
<dbReference type="PANTHER" id="PTHR10545:SF42">
    <property type="entry name" value="ACETYLTRANSFERASE"/>
    <property type="match status" value="1"/>
</dbReference>
<proteinExistence type="predicted"/>
<dbReference type="GO" id="GO:0008080">
    <property type="term" value="F:N-acetyltransferase activity"/>
    <property type="evidence" value="ECO:0007669"/>
    <property type="project" value="TreeGrafter"/>
</dbReference>
<dbReference type="EMBL" id="JACHHO010000001">
    <property type="protein sequence ID" value="MBB5203102.1"/>
    <property type="molecule type" value="Genomic_DNA"/>
</dbReference>
<evidence type="ECO:0000256" key="1">
    <source>
        <dbReference type="ARBA" id="ARBA00022679"/>
    </source>
</evidence>
<dbReference type="InterPro" id="IPR051016">
    <property type="entry name" value="Diverse_Substrate_AcTransf"/>
</dbReference>
<dbReference type="AlphaFoldDB" id="A0A840S0R3"/>
<dbReference type="PROSITE" id="PS51186">
    <property type="entry name" value="GNAT"/>
    <property type="match status" value="1"/>
</dbReference>
<evidence type="ECO:0000313" key="4">
    <source>
        <dbReference type="EMBL" id="MBB5203102.1"/>
    </source>
</evidence>
<name>A0A840S0R3_9BURK</name>
<evidence type="ECO:0000313" key="5">
    <source>
        <dbReference type="Proteomes" id="UP000554837"/>
    </source>
</evidence>
<organism evidence="4 5">
    <name type="scientific">Inhella inkyongensis</name>
    <dbReference type="NCBI Taxonomy" id="392593"/>
    <lineage>
        <taxon>Bacteria</taxon>
        <taxon>Pseudomonadati</taxon>
        <taxon>Pseudomonadota</taxon>
        <taxon>Betaproteobacteria</taxon>
        <taxon>Burkholderiales</taxon>
        <taxon>Sphaerotilaceae</taxon>
        <taxon>Inhella</taxon>
    </lineage>
</organism>
<gene>
    <name evidence="4" type="ORF">HNQ51_000395</name>
</gene>
<dbReference type="InterPro" id="IPR016181">
    <property type="entry name" value="Acyl_CoA_acyltransferase"/>
</dbReference>
<keyword evidence="5" id="KW-1185">Reference proteome</keyword>
<dbReference type="SUPFAM" id="SSF55729">
    <property type="entry name" value="Acyl-CoA N-acyltransferases (Nat)"/>
    <property type="match status" value="1"/>
</dbReference>
<dbReference type="Gene3D" id="3.40.630.30">
    <property type="match status" value="1"/>
</dbReference>
<dbReference type="GO" id="GO:0005840">
    <property type="term" value="C:ribosome"/>
    <property type="evidence" value="ECO:0007669"/>
    <property type="project" value="UniProtKB-KW"/>
</dbReference>
<evidence type="ECO:0000259" key="3">
    <source>
        <dbReference type="PROSITE" id="PS51186"/>
    </source>
</evidence>
<evidence type="ECO:0000256" key="2">
    <source>
        <dbReference type="ARBA" id="ARBA00023315"/>
    </source>
</evidence>
<dbReference type="Pfam" id="PF00583">
    <property type="entry name" value="Acetyltransf_1"/>
    <property type="match status" value="1"/>
</dbReference>
<dbReference type="InterPro" id="IPR000182">
    <property type="entry name" value="GNAT_dom"/>
</dbReference>
<dbReference type="PANTHER" id="PTHR10545">
    <property type="entry name" value="DIAMINE N-ACETYLTRANSFERASE"/>
    <property type="match status" value="1"/>
</dbReference>
<feature type="domain" description="N-acetyltransferase" evidence="3">
    <location>
        <begin position="3"/>
        <end position="144"/>
    </location>
</feature>
<reference evidence="4 5" key="1">
    <citation type="submission" date="2020-08" db="EMBL/GenBank/DDBJ databases">
        <title>Genomic Encyclopedia of Type Strains, Phase IV (KMG-IV): sequencing the most valuable type-strain genomes for metagenomic binning, comparative biology and taxonomic classification.</title>
        <authorList>
            <person name="Goeker M."/>
        </authorList>
    </citation>
    <scope>NUCLEOTIDE SEQUENCE [LARGE SCALE GENOMIC DNA]</scope>
    <source>
        <strain evidence="4 5">DSM 23958</strain>
    </source>
</reference>
<keyword evidence="1" id="KW-0808">Transferase</keyword>
<keyword evidence="4" id="KW-0689">Ribosomal protein</keyword>
<keyword evidence="2" id="KW-0012">Acyltransferase</keyword>
<dbReference type="OrthoDB" id="5295305at2"/>
<accession>A0A840S0R3</accession>
<dbReference type="RefSeq" id="WP_138857818.1">
    <property type="nucleotide sequence ID" value="NZ_CP040709.1"/>
</dbReference>
<dbReference type="CDD" id="cd04301">
    <property type="entry name" value="NAT_SF"/>
    <property type="match status" value="1"/>
</dbReference>
<dbReference type="Proteomes" id="UP000554837">
    <property type="component" value="Unassembled WGS sequence"/>
</dbReference>